<evidence type="ECO:0000256" key="4">
    <source>
        <dbReference type="ARBA" id="ARBA00023004"/>
    </source>
</evidence>
<evidence type="ECO:0000256" key="2">
    <source>
        <dbReference type="ARBA" id="ARBA00022723"/>
    </source>
</evidence>
<dbReference type="InterPro" id="IPR050526">
    <property type="entry name" value="Rubredoxin_ET"/>
</dbReference>
<dbReference type="EMBL" id="CP063845">
    <property type="protein sequence ID" value="UFP96619.1"/>
    <property type="molecule type" value="Genomic_DNA"/>
</dbReference>
<keyword evidence="9" id="KW-1185">Reference proteome</keyword>
<keyword evidence="3 5" id="KW-0249">Electron transport</keyword>
<keyword evidence="6" id="KW-0812">Transmembrane</keyword>
<dbReference type="PRINTS" id="PR00163">
    <property type="entry name" value="RUBREDOXIN"/>
</dbReference>
<reference evidence="8 9" key="1">
    <citation type="journal article" date="2021" name="Genome Biol. Evol.">
        <title>Complete Genome Sequencing of a Novel Gloeobacter Species from a Waterfall Cave in Mexico.</title>
        <authorList>
            <person name="Saw J.H."/>
            <person name="Cardona T."/>
            <person name="Montejano G."/>
        </authorList>
    </citation>
    <scope>NUCLEOTIDE SEQUENCE [LARGE SCALE GENOMIC DNA]</scope>
    <source>
        <strain evidence="8">MG652769</strain>
    </source>
</reference>
<evidence type="ECO:0000313" key="8">
    <source>
        <dbReference type="EMBL" id="UFP96619.1"/>
    </source>
</evidence>
<dbReference type="PROSITE" id="PS50903">
    <property type="entry name" value="RUBREDOXIN_LIKE"/>
    <property type="match status" value="1"/>
</dbReference>
<dbReference type="Gene3D" id="2.20.28.10">
    <property type="match status" value="1"/>
</dbReference>
<dbReference type="Proteomes" id="UP001054846">
    <property type="component" value="Chromosome"/>
</dbReference>
<evidence type="ECO:0000256" key="1">
    <source>
        <dbReference type="ARBA" id="ARBA00022448"/>
    </source>
</evidence>
<sequence length="111" mass="12207">MTTRITDPTQLDRYECRTCGYIYEPTKGDATVPAGTPFEELPADWRCPICSSATSRFKSIGPKVGTVAGFEENAGYGWGVNVLNAQTKNVLIFGALFVGFLFFMSIYFLGN</sequence>
<comment type="similarity">
    <text evidence="5">Belongs to the rubredoxin family.</text>
</comment>
<dbReference type="PANTHER" id="PTHR47627">
    <property type="entry name" value="RUBREDOXIN"/>
    <property type="match status" value="1"/>
</dbReference>
<dbReference type="Pfam" id="PF00301">
    <property type="entry name" value="Rubredoxin"/>
    <property type="match status" value="1"/>
</dbReference>
<keyword evidence="1" id="KW-0813">Transport</keyword>
<dbReference type="RefSeq" id="WP_230843856.1">
    <property type="nucleotide sequence ID" value="NZ_CP063845.1"/>
</dbReference>
<accession>A0ABY3PSN5</accession>
<keyword evidence="6" id="KW-0472">Membrane</keyword>
<dbReference type="SUPFAM" id="SSF57802">
    <property type="entry name" value="Rubredoxin-like"/>
    <property type="match status" value="1"/>
</dbReference>
<comment type="cofactor">
    <cofactor evidence="5">
        <name>Fe(3+)</name>
        <dbReference type="ChEBI" id="CHEBI:29034"/>
    </cofactor>
</comment>
<evidence type="ECO:0000259" key="7">
    <source>
        <dbReference type="PROSITE" id="PS50903"/>
    </source>
</evidence>
<dbReference type="CDD" id="cd00730">
    <property type="entry name" value="rubredoxin"/>
    <property type="match status" value="1"/>
</dbReference>
<dbReference type="InterPro" id="IPR024934">
    <property type="entry name" value="Rubredoxin-like_dom"/>
</dbReference>
<evidence type="ECO:0000256" key="5">
    <source>
        <dbReference type="RuleBase" id="RU003820"/>
    </source>
</evidence>
<proteinExistence type="inferred from homology"/>
<keyword evidence="4 5" id="KW-0408">Iron</keyword>
<evidence type="ECO:0000256" key="3">
    <source>
        <dbReference type="ARBA" id="ARBA00022982"/>
    </source>
</evidence>
<dbReference type="PANTHER" id="PTHR47627:SF1">
    <property type="entry name" value="RUBREDOXIN-1-RELATED"/>
    <property type="match status" value="1"/>
</dbReference>
<feature type="domain" description="Rubredoxin-like" evidence="7">
    <location>
        <begin position="11"/>
        <end position="60"/>
    </location>
</feature>
<keyword evidence="2 5" id="KW-0479">Metal-binding</keyword>
<keyword evidence="6" id="KW-1133">Transmembrane helix</keyword>
<evidence type="ECO:0000313" key="9">
    <source>
        <dbReference type="Proteomes" id="UP001054846"/>
    </source>
</evidence>
<organism evidence="8 9">
    <name type="scientific">Gloeobacter morelensis MG652769</name>
    <dbReference type="NCBI Taxonomy" id="2781736"/>
    <lineage>
        <taxon>Bacteria</taxon>
        <taxon>Bacillati</taxon>
        <taxon>Cyanobacteriota</taxon>
        <taxon>Cyanophyceae</taxon>
        <taxon>Gloeobacterales</taxon>
        <taxon>Gloeobacteraceae</taxon>
        <taxon>Gloeobacter</taxon>
        <taxon>Gloeobacter morelensis</taxon>
    </lineage>
</organism>
<protein>
    <recommendedName>
        <fullName evidence="5">Rubredoxin</fullName>
    </recommendedName>
</protein>
<evidence type="ECO:0000256" key="6">
    <source>
        <dbReference type="SAM" id="Phobius"/>
    </source>
</evidence>
<gene>
    <name evidence="8" type="ORF">ISF26_10590</name>
</gene>
<name>A0ABY3PSN5_9CYAN</name>
<dbReference type="InterPro" id="IPR024935">
    <property type="entry name" value="Rubredoxin_dom"/>
</dbReference>
<feature type="transmembrane region" description="Helical" evidence="6">
    <location>
        <begin position="90"/>
        <end position="110"/>
    </location>
</feature>